<dbReference type="AlphaFoldDB" id="A0A414HEP1"/>
<comment type="caution">
    <text evidence="1">The sequence shown here is derived from an EMBL/GenBank/DDBJ whole genome shotgun (WGS) entry which is preliminary data.</text>
</comment>
<feature type="non-terminal residue" evidence="1">
    <location>
        <position position="463"/>
    </location>
</feature>
<dbReference type="EMBL" id="QSJM01000010">
    <property type="protein sequence ID" value="RHD83095.1"/>
    <property type="molecule type" value="Genomic_DNA"/>
</dbReference>
<reference evidence="1 2" key="1">
    <citation type="submission" date="2018-08" db="EMBL/GenBank/DDBJ databases">
        <title>A genome reference for cultivated species of the human gut microbiota.</title>
        <authorList>
            <person name="Zou Y."/>
            <person name="Xue W."/>
            <person name="Luo G."/>
        </authorList>
    </citation>
    <scope>NUCLEOTIDE SEQUENCE [LARGE SCALE GENOMIC DNA]</scope>
    <source>
        <strain evidence="1 2">AM30-40</strain>
    </source>
</reference>
<proteinExistence type="predicted"/>
<dbReference type="Proteomes" id="UP000283429">
    <property type="component" value="Unassembled WGS sequence"/>
</dbReference>
<evidence type="ECO:0000313" key="1">
    <source>
        <dbReference type="EMBL" id="RHD83095.1"/>
    </source>
</evidence>
<evidence type="ECO:0000313" key="2">
    <source>
        <dbReference type="Proteomes" id="UP000283429"/>
    </source>
</evidence>
<organism evidence="1 2">
    <name type="scientific">Phocaeicola vulgatus</name>
    <name type="common">Bacteroides vulgatus</name>
    <dbReference type="NCBI Taxonomy" id="821"/>
    <lineage>
        <taxon>Bacteria</taxon>
        <taxon>Pseudomonadati</taxon>
        <taxon>Bacteroidota</taxon>
        <taxon>Bacteroidia</taxon>
        <taxon>Bacteroidales</taxon>
        <taxon>Bacteroidaceae</taxon>
        <taxon>Phocaeicola</taxon>
    </lineage>
</organism>
<gene>
    <name evidence="1" type="ORF">DW783_04650</name>
</gene>
<name>A0A414HEP1_PHOVU</name>
<accession>A0A414HEP1</accession>
<sequence length="463" mass="53905">MTPFFIKHKYYMKKTYIEEAQEVYNNIVGCKIESYKFFVLQTLNGYGIKNIEQLSILKRVLSVNESSILQFSFPENKDFDFSFKDDGKSKKYDKEKKSFFVDLSQDQRFEQEMTNIPGQYSIIAALRIWEEKKKQNKVEGQELQKDTFSDEDLAALLKRSFGEFCVAYTYMHNKTDFYSYCDAITFLFFTYLWKSVAVGEFYIVSGYKDIIRAWEDKKDDLDERILPAFINCYSDISSAIATFVNRINPKNNGGLYEVHFELDQDLIIDSIPGKYVKTEHLQPLIKLTQLLFDITVIDIRYIASESNLSKLINFIYAFDKLKKSLSPTKATLARRTSIFLEQAFDVNALEILNNVIEALIFKACVLSKQMMEQQAPAGPKICFGYSPLTNPEINSIIEQYSQYAKDYTKDIFYVLYKHDSKNDISTQDKFQDDLKNCRKDNSRYPECSLLSSTYKCNFLGADN</sequence>
<protein>
    <submittedName>
        <fullName evidence="1">Uncharacterized protein</fullName>
    </submittedName>
</protein>